<dbReference type="eggNOG" id="COG4254">
    <property type="taxonomic scope" value="Bacteria"/>
</dbReference>
<dbReference type="InterPro" id="IPR006860">
    <property type="entry name" value="FecR"/>
</dbReference>
<gene>
    <name evidence="3" type="ordered locus">Acid_5249</name>
</gene>
<sequence length="606" mass="65418" precursor="true">MKRLTLLLVPAALFAGQARFARLGEFDGRVEVQVHAANAWSPAERNLPLTESSWLRTGPSSRLEIELDEGSAWRTGPDSQTELSDYSRLSTGQRITVLSLDHGVAYFTGEPAGKDTLSLAVPGAQVTLLRGARVRLQVDLTESRISVIEGTVRLSCPAAELDIREGQTVRVEPLTPARFSLDREITPLELDRWSEERDKALEASNSATHVAQRYGVDDLDAAGDWVQTDIGAVWKPKVAEGWAPFQKGRWRWYDALGYTWVSDESWGWLPYHYGRWTRKNDMGWVWVPGTAAIFKPGDVYWLRGAKIAGWGPLAPGEDWSPSAPPQQFLNVNTTWASFAPDTPVIDPAGFQDRPKEPLGAAVFTLALPSPAFPASRLEAVRPMLRVGYTRVSPVIPGTTFQDPNDTPPPPQQSPMPPATVENPASSAPPIVGSGAPPDPGPPGPPMQVIYPVPVYTGIVVLNPPEHPDYSRRNPNAPPPVATVPSPTKTRNTSSTSGSPTGTTPGSTPAKTPPLTTPAQPTGPSVPTPPKPTTTTPPLASPRVMPLPPVTRPTMTPANPPPIQAPRVEAPPTHRDAPSTPRQDSPKPEAKPAPKTDDAPAKETRKQ</sequence>
<feature type="compositionally biased region" description="Low complexity" evidence="1">
    <location>
        <begin position="482"/>
        <end position="509"/>
    </location>
</feature>
<dbReference type="PANTHER" id="PTHR38731">
    <property type="entry name" value="LIPL45-RELATED LIPOPROTEIN-RELATED"/>
    <property type="match status" value="1"/>
</dbReference>
<evidence type="ECO:0000256" key="1">
    <source>
        <dbReference type="SAM" id="MobiDB-lite"/>
    </source>
</evidence>
<dbReference type="Pfam" id="PF20245">
    <property type="entry name" value="DUF6600"/>
    <property type="match status" value="1"/>
</dbReference>
<dbReference type="InParanoid" id="Q01VW3"/>
<dbReference type="KEGG" id="sus:Acid_5249"/>
<dbReference type="OrthoDB" id="128474at2"/>
<dbReference type="Gene3D" id="2.60.120.1440">
    <property type="match status" value="1"/>
</dbReference>
<name>Q01VW3_SOLUE</name>
<accession>Q01VW3</accession>
<dbReference type="STRING" id="234267.Acid_5249"/>
<feature type="compositionally biased region" description="Basic and acidic residues" evidence="1">
    <location>
        <begin position="583"/>
        <end position="606"/>
    </location>
</feature>
<feature type="compositionally biased region" description="Pro residues" evidence="1">
    <location>
        <begin position="405"/>
        <end position="417"/>
    </location>
</feature>
<dbReference type="Pfam" id="PF04773">
    <property type="entry name" value="FecR"/>
    <property type="match status" value="1"/>
</dbReference>
<feature type="domain" description="FecR protein" evidence="2">
    <location>
        <begin position="55"/>
        <end position="153"/>
    </location>
</feature>
<evidence type="ECO:0000313" key="3">
    <source>
        <dbReference type="EMBL" id="ABJ86202.1"/>
    </source>
</evidence>
<feature type="region of interest" description="Disordered" evidence="1">
    <location>
        <begin position="395"/>
        <end position="448"/>
    </location>
</feature>
<feature type="compositionally biased region" description="Pro residues" evidence="1">
    <location>
        <begin position="436"/>
        <end position="445"/>
    </location>
</feature>
<dbReference type="AlphaFoldDB" id="Q01VW3"/>
<feature type="region of interest" description="Disordered" evidence="1">
    <location>
        <begin position="465"/>
        <end position="606"/>
    </location>
</feature>
<protein>
    <recommendedName>
        <fullName evidence="2">FecR protein domain-containing protein</fullName>
    </recommendedName>
</protein>
<reference evidence="3" key="1">
    <citation type="submission" date="2006-10" db="EMBL/GenBank/DDBJ databases">
        <title>Complete sequence of Solibacter usitatus Ellin6076.</title>
        <authorList>
            <consortium name="US DOE Joint Genome Institute"/>
            <person name="Copeland A."/>
            <person name="Lucas S."/>
            <person name="Lapidus A."/>
            <person name="Barry K."/>
            <person name="Detter J.C."/>
            <person name="Glavina del Rio T."/>
            <person name="Hammon N."/>
            <person name="Israni S."/>
            <person name="Dalin E."/>
            <person name="Tice H."/>
            <person name="Pitluck S."/>
            <person name="Thompson L.S."/>
            <person name="Brettin T."/>
            <person name="Bruce D."/>
            <person name="Han C."/>
            <person name="Tapia R."/>
            <person name="Gilna P."/>
            <person name="Schmutz J."/>
            <person name="Larimer F."/>
            <person name="Land M."/>
            <person name="Hauser L."/>
            <person name="Kyrpides N."/>
            <person name="Mikhailova N."/>
            <person name="Janssen P.H."/>
            <person name="Kuske C.R."/>
            <person name="Richardson P."/>
        </authorList>
    </citation>
    <scope>NUCLEOTIDE SEQUENCE</scope>
    <source>
        <strain evidence="3">Ellin6076</strain>
    </source>
</reference>
<dbReference type="InterPro" id="IPR046535">
    <property type="entry name" value="DUF6600"/>
</dbReference>
<dbReference type="EMBL" id="CP000473">
    <property type="protein sequence ID" value="ABJ86202.1"/>
    <property type="molecule type" value="Genomic_DNA"/>
</dbReference>
<evidence type="ECO:0000259" key="2">
    <source>
        <dbReference type="Pfam" id="PF04773"/>
    </source>
</evidence>
<organism evidence="3">
    <name type="scientific">Solibacter usitatus (strain Ellin6076)</name>
    <dbReference type="NCBI Taxonomy" id="234267"/>
    <lineage>
        <taxon>Bacteria</taxon>
        <taxon>Pseudomonadati</taxon>
        <taxon>Acidobacteriota</taxon>
        <taxon>Terriglobia</taxon>
        <taxon>Bryobacterales</taxon>
        <taxon>Solibacteraceae</taxon>
        <taxon>Candidatus Solibacter</taxon>
    </lineage>
</organism>
<dbReference type="HOGENOM" id="CLU_450473_0_0_0"/>
<proteinExistence type="predicted"/>